<dbReference type="SUPFAM" id="SSF48452">
    <property type="entry name" value="TPR-like"/>
    <property type="match status" value="2"/>
</dbReference>
<dbReference type="EC" id="2.7.13.3" evidence="2"/>
<feature type="signal peptide" evidence="6">
    <location>
        <begin position="1"/>
        <end position="18"/>
    </location>
</feature>
<dbReference type="PANTHER" id="PTHR43547">
    <property type="entry name" value="TWO-COMPONENT HISTIDINE KINASE"/>
    <property type="match status" value="1"/>
</dbReference>
<dbReference type="Pfam" id="PF13424">
    <property type="entry name" value="TPR_12"/>
    <property type="match status" value="1"/>
</dbReference>
<protein>
    <recommendedName>
        <fullName evidence="2">histidine kinase</fullName>
        <ecNumber evidence="2">2.7.13.3</ecNumber>
    </recommendedName>
</protein>
<proteinExistence type="predicted"/>
<dbReference type="Gene3D" id="1.25.40.10">
    <property type="entry name" value="Tetratricopeptide repeat domain"/>
    <property type="match status" value="2"/>
</dbReference>
<dbReference type="PROSITE" id="PS50109">
    <property type="entry name" value="HIS_KIN"/>
    <property type="match status" value="1"/>
</dbReference>
<evidence type="ECO:0000256" key="3">
    <source>
        <dbReference type="ARBA" id="ARBA00022553"/>
    </source>
</evidence>
<gene>
    <name evidence="8" type="ORF">B0I27_11153</name>
</gene>
<feature type="repeat" description="TPR" evidence="4">
    <location>
        <begin position="278"/>
        <end position="311"/>
    </location>
</feature>
<comment type="caution">
    <text evidence="8">The sequence shown here is derived from an EMBL/GenBank/DDBJ whole genome shotgun (WGS) entry which is preliminary data.</text>
</comment>
<dbReference type="OrthoDB" id="9810447at2"/>
<dbReference type="InterPro" id="IPR019734">
    <property type="entry name" value="TPR_rpt"/>
</dbReference>
<dbReference type="PROSITE" id="PS50005">
    <property type="entry name" value="TPR"/>
    <property type="match status" value="1"/>
</dbReference>
<dbReference type="Gene3D" id="1.10.287.130">
    <property type="match status" value="1"/>
</dbReference>
<dbReference type="RefSeq" id="WP_106294872.1">
    <property type="nucleotide sequence ID" value="NZ_PVTH01000011.1"/>
</dbReference>
<dbReference type="Pfam" id="PF02518">
    <property type="entry name" value="HATPase_c"/>
    <property type="match status" value="1"/>
</dbReference>
<dbReference type="Proteomes" id="UP000238034">
    <property type="component" value="Unassembled WGS sequence"/>
</dbReference>
<name>A0A2T0TV10_9SPHI</name>
<feature type="transmembrane region" description="Helical" evidence="5">
    <location>
        <begin position="392"/>
        <end position="411"/>
    </location>
</feature>
<dbReference type="SUPFAM" id="SSF55874">
    <property type="entry name" value="ATPase domain of HSP90 chaperone/DNA topoisomerase II/histidine kinase"/>
    <property type="match status" value="1"/>
</dbReference>
<evidence type="ECO:0000256" key="6">
    <source>
        <dbReference type="SAM" id="SignalP"/>
    </source>
</evidence>
<accession>A0A2T0TV10</accession>
<evidence type="ECO:0000313" key="8">
    <source>
        <dbReference type="EMBL" id="PRY49497.1"/>
    </source>
</evidence>
<keyword evidence="4" id="KW-0802">TPR repeat</keyword>
<dbReference type="PRINTS" id="PR00344">
    <property type="entry name" value="BCTRLSENSOR"/>
</dbReference>
<dbReference type="SMART" id="SM00387">
    <property type="entry name" value="HATPase_c"/>
    <property type="match status" value="1"/>
</dbReference>
<evidence type="ECO:0000256" key="1">
    <source>
        <dbReference type="ARBA" id="ARBA00000085"/>
    </source>
</evidence>
<dbReference type="InterPro" id="IPR036097">
    <property type="entry name" value="HisK_dim/P_sf"/>
</dbReference>
<evidence type="ECO:0000259" key="7">
    <source>
        <dbReference type="PROSITE" id="PS50109"/>
    </source>
</evidence>
<sequence length="648" mass="72171">MRLFLLVCFSLLSAYAYANKLPANLLRELSQANSDSARLNIYARLAEYHSSSDYDSSLFYAGKGIELARAIKDRPSQYGLLNKVANVHHEHGDLILSKKYAEDALRGFERINDSRGIAACYLTLGTIAGKGGRFPEATASVLKGLKIYEKIHHSKGVFDSYIKLGLINEKSDNLDQALVYYNKAQALITKDFSKKSSVALRNNVGVVHAKKGNMKEALKYFMIGLQEADSTEHADLYISSLTNAGNAYQHLGYRDSAYAFHKKSLEKARSLRLPEKESRALINIAALYVEKKDYEKAIKLLDQSFSIANNIGHSLLVSELYEGYIEIFQAQGRYKDAFTASQKLRTLTDSLFSKDKKRAAEVMQAEYYQEKSEAQIKTLETLSGKTTFQRNVGIAIAVLVIVLLLVVFFSLRNVQKFNRRLKVSNHIKDKLFSIIGHDLRGPMGSVVQMLTLMEDDLLKPGELKEVAHILKKHTEASLSTLDSLLEWGRTQIQGVSVKEQIVEVATAVDIARDFFFAACTVKNIRIDSNIPPDLKISADIDHFNFLLRNLLSNAIKFSYPNSAIEISATHRDGFVCFSVRDYGKGMEELDAAQLFETFSLKAEGTNGEQGTGIGLMLCKEFVSANGGRIWVNAGSGKGAEFCFTLKGI</sequence>
<evidence type="ECO:0000313" key="9">
    <source>
        <dbReference type="Proteomes" id="UP000238034"/>
    </source>
</evidence>
<dbReference type="InterPro" id="IPR005467">
    <property type="entry name" value="His_kinase_dom"/>
</dbReference>
<comment type="catalytic activity">
    <reaction evidence="1">
        <text>ATP + protein L-histidine = ADP + protein N-phospho-L-histidine.</text>
        <dbReference type="EC" id="2.7.13.3"/>
    </reaction>
</comment>
<organism evidence="8 9">
    <name type="scientific">Arcticibacter pallidicorallinus</name>
    <dbReference type="NCBI Taxonomy" id="1259464"/>
    <lineage>
        <taxon>Bacteria</taxon>
        <taxon>Pseudomonadati</taxon>
        <taxon>Bacteroidota</taxon>
        <taxon>Sphingobacteriia</taxon>
        <taxon>Sphingobacteriales</taxon>
        <taxon>Sphingobacteriaceae</taxon>
        <taxon>Arcticibacter</taxon>
    </lineage>
</organism>
<dbReference type="InterPro" id="IPR004358">
    <property type="entry name" value="Sig_transdc_His_kin-like_C"/>
</dbReference>
<dbReference type="Pfam" id="PF13181">
    <property type="entry name" value="TPR_8"/>
    <property type="match status" value="1"/>
</dbReference>
<dbReference type="PANTHER" id="PTHR43547:SF2">
    <property type="entry name" value="HYBRID SIGNAL TRANSDUCTION HISTIDINE KINASE C"/>
    <property type="match status" value="1"/>
</dbReference>
<evidence type="ECO:0000256" key="5">
    <source>
        <dbReference type="SAM" id="Phobius"/>
    </source>
</evidence>
<dbReference type="InterPro" id="IPR003661">
    <property type="entry name" value="HisK_dim/P_dom"/>
</dbReference>
<keyword evidence="5" id="KW-0812">Transmembrane</keyword>
<feature type="domain" description="Histidine kinase" evidence="7">
    <location>
        <begin position="434"/>
        <end position="648"/>
    </location>
</feature>
<evidence type="ECO:0000256" key="4">
    <source>
        <dbReference type="PROSITE-ProRule" id="PRU00339"/>
    </source>
</evidence>
<keyword evidence="6" id="KW-0732">Signal</keyword>
<dbReference type="InterPro" id="IPR003594">
    <property type="entry name" value="HATPase_dom"/>
</dbReference>
<dbReference type="AlphaFoldDB" id="A0A2T0TV10"/>
<dbReference type="CDD" id="cd00082">
    <property type="entry name" value="HisKA"/>
    <property type="match status" value="1"/>
</dbReference>
<keyword evidence="5" id="KW-1133">Transmembrane helix</keyword>
<dbReference type="SMART" id="SM00028">
    <property type="entry name" value="TPR"/>
    <property type="match status" value="5"/>
</dbReference>
<keyword evidence="3" id="KW-0597">Phosphoprotein</keyword>
<dbReference type="InterPro" id="IPR036890">
    <property type="entry name" value="HATPase_C_sf"/>
</dbReference>
<evidence type="ECO:0000256" key="2">
    <source>
        <dbReference type="ARBA" id="ARBA00012438"/>
    </source>
</evidence>
<feature type="chain" id="PRO_5015785519" description="histidine kinase" evidence="6">
    <location>
        <begin position="19"/>
        <end position="648"/>
    </location>
</feature>
<keyword evidence="5" id="KW-0472">Membrane</keyword>
<dbReference type="Gene3D" id="3.30.565.10">
    <property type="entry name" value="Histidine kinase-like ATPase, C-terminal domain"/>
    <property type="match status" value="1"/>
</dbReference>
<reference evidence="8 9" key="1">
    <citation type="submission" date="2018-03" db="EMBL/GenBank/DDBJ databases">
        <title>Genomic Encyclopedia of Type Strains, Phase III (KMG-III): the genomes of soil and plant-associated and newly described type strains.</title>
        <authorList>
            <person name="Whitman W."/>
        </authorList>
    </citation>
    <scope>NUCLEOTIDE SEQUENCE [LARGE SCALE GENOMIC DNA]</scope>
    <source>
        <strain evidence="8 9">CGMCC 1.9313</strain>
    </source>
</reference>
<dbReference type="SUPFAM" id="SSF47384">
    <property type="entry name" value="Homodimeric domain of signal transducing histidine kinase"/>
    <property type="match status" value="1"/>
</dbReference>
<dbReference type="InterPro" id="IPR011990">
    <property type="entry name" value="TPR-like_helical_dom_sf"/>
</dbReference>
<keyword evidence="9" id="KW-1185">Reference proteome</keyword>
<dbReference type="EMBL" id="PVTH01000011">
    <property type="protein sequence ID" value="PRY49497.1"/>
    <property type="molecule type" value="Genomic_DNA"/>
</dbReference>
<dbReference type="GO" id="GO:0000155">
    <property type="term" value="F:phosphorelay sensor kinase activity"/>
    <property type="evidence" value="ECO:0007669"/>
    <property type="project" value="InterPro"/>
</dbReference>